<protein>
    <submittedName>
        <fullName evidence="2">Alpha/beta hydrolase</fullName>
    </submittedName>
</protein>
<dbReference type="Gene3D" id="3.40.50.1820">
    <property type="entry name" value="alpha/beta hydrolase"/>
    <property type="match status" value="1"/>
</dbReference>
<dbReference type="PANTHER" id="PTHR43798">
    <property type="entry name" value="MONOACYLGLYCEROL LIPASE"/>
    <property type="match status" value="1"/>
</dbReference>
<name>A0A918LDL4_9PSEU</name>
<dbReference type="Pfam" id="PF12697">
    <property type="entry name" value="Abhydrolase_6"/>
    <property type="match status" value="1"/>
</dbReference>
<evidence type="ECO:0000313" key="2">
    <source>
        <dbReference type="EMBL" id="GGS35131.1"/>
    </source>
</evidence>
<dbReference type="PANTHER" id="PTHR43798:SF33">
    <property type="entry name" value="HYDROLASE, PUTATIVE (AFU_ORTHOLOGUE AFUA_2G14860)-RELATED"/>
    <property type="match status" value="1"/>
</dbReference>
<keyword evidence="2" id="KW-0378">Hydrolase</keyword>
<dbReference type="AlphaFoldDB" id="A0A918LDL4"/>
<reference evidence="2" key="2">
    <citation type="submission" date="2020-09" db="EMBL/GenBank/DDBJ databases">
        <authorList>
            <person name="Sun Q."/>
            <person name="Ohkuma M."/>
        </authorList>
    </citation>
    <scope>NUCLEOTIDE SEQUENCE</scope>
    <source>
        <strain evidence="2">JCM 3276</strain>
    </source>
</reference>
<feature type="domain" description="AB hydrolase-1" evidence="1">
    <location>
        <begin position="26"/>
        <end position="252"/>
    </location>
</feature>
<proteinExistence type="predicted"/>
<dbReference type="InterPro" id="IPR050266">
    <property type="entry name" value="AB_hydrolase_sf"/>
</dbReference>
<organism evidence="2 3">
    <name type="scientific">Actinokineospora fastidiosa</name>
    <dbReference type="NCBI Taxonomy" id="1816"/>
    <lineage>
        <taxon>Bacteria</taxon>
        <taxon>Bacillati</taxon>
        <taxon>Actinomycetota</taxon>
        <taxon>Actinomycetes</taxon>
        <taxon>Pseudonocardiales</taxon>
        <taxon>Pseudonocardiaceae</taxon>
        <taxon>Actinokineospora</taxon>
    </lineage>
</organism>
<accession>A0A918LDL4</accession>
<dbReference type="Proteomes" id="UP000660680">
    <property type="component" value="Unassembled WGS sequence"/>
</dbReference>
<gene>
    <name evidence="2" type="ORF">GCM10010171_32130</name>
</gene>
<keyword evidence="3" id="KW-1185">Reference proteome</keyword>
<dbReference type="RefSeq" id="WP_189211191.1">
    <property type="nucleotide sequence ID" value="NZ_BMRB01000002.1"/>
</dbReference>
<reference evidence="2" key="1">
    <citation type="journal article" date="2014" name="Int. J. Syst. Evol. Microbiol.">
        <title>Complete genome sequence of Corynebacterium casei LMG S-19264T (=DSM 44701T), isolated from a smear-ripened cheese.</title>
        <authorList>
            <consortium name="US DOE Joint Genome Institute (JGI-PGF)"/>
            <person name="Walter F."/>
            <person name="Albersmeier A."/>
            <person name="Kalinowski J."/>
            <person name="Ruckert C."/>
        </authorList>
    </citation>
    <scope>NUCLEOTIDE SEQUENCE</scope>
    <source>
        <strain evidence="2">JCM 3276</strain>
    </source>
</reference>
<sequence>MAELSPMLVRGRTLQVVDFGGDGPPVLALHGHFGRARMWAAIAGELDGRHRVIALEQRAHGRSDRGPVSPDDYRDDVGAVLAELGPMPVVGHSMGGIVAFRAAARYPGLVTALVVIDSPVRNQPPEVPRPVLDVSGWPRRAPTLAALRAGIEAHGIPDAGYFLESAVEHRDGWGLLFDAEDMMASQRALVGDWWPDWLAATCPALLVHGADSFLLPTPMARDMAARRPGTTLRVFPGGHWVHDEHPGLVAAAIAEFLSSGTA</sequence>
<dbReference type="InterPro" id="IPR029058">
    <property type="entry name" value="AB_hydrolase_fold"/>
</dbReference>
<evidence type="ECO:0000259" key="1">
    <source>
        <dbReference type="Pfam" id="PF12697"/>
    </source>
</evidence>
<comment type="caution">
    <text evidence="2">The sequence shown here is derived from an EMBL/GenBank/DDBJ whole genome shotgun (WGS) entry which is preliminary data.</text>
</comment>
<dbReference type="SUPFAM" id="SSF53474">
    <property type="entry name" value="alpha/beta-Hydrolases"/>
    <property type="match status" value="1"/>
</dbReference>
<dbReference type="EMBL" id="BMRB01000002">
    <property type="protein sequence ID" value="GGS35131.1"/>
    <property type="molecule type" value="Genomic_DNA"/>
</dbReference>
<dbReference type="InterPro" id="IPR000073">
    <property type="entry name" value="AB_hydrolase_1"/>
</dbReference>
<dbReference type="GO" id="GO:0016787">
    <property type="term" value="F:hydrolase activity"/>
    <property type="evidence" value="ECO:0007669"/>
    <property type="project" value="UniProtKB-KW"/>
</dbReference>
<evidence type="ECO:0000313" key="3">
    <source>
        <dbReference type="Proteomes" id="UP000660680"/>
    </source>
</evidence>
<dbReference type="GO" id="GO:0016020">
    <property type="term" value="C:membrane"/>
    <property type="evidence" value="ECO:0007669"/>
    <property type="project" value="TreeGrafter"/>
</dbReference>